<accession>A0A9W4GTP6</accession>
<dbReference type="GO" id="GO:0006355">
    <property type="term" value="P:regulation of DNA-templated transcription"/>
    <property type="evidence" value="ECO:0007669"/>
    <property type="project" value="InterPro"/>
</dbReference>
<organism evidence="2 3">
    <name type="scientific">Actinacidiphila cocklensis</name>
    <dbReference type="NCBI Taxonomy" id="887465"/>
    <lineage>
        <taxon>Bacteria</taxon>
        <taxon>Bacillati</taxon>
        <taxon>Actinomycetota</taxon>
        <taxon>Actinomycetes</taxon>
        <taxon>Kitasatosporales</taxon>
        <taxon>Streptomycetaceae</taxon>
        <taxon>Actinacidiphila</taxon>
    </lineage>
</organism>
<dbReference type="Proteomes" id="UP001152519">
    <property type="component" value="Unassembled WGS sequence"/>
</dbReference>
<dbReference type="SMART" id="SM00421">
    <property type="entry name" value="HTH_LUXR"/>
    <property type="match status" value="1"/>
</dbReference>
<feature type="domain" description="HTH luxR-type" evidence="1">
    <location>
        <begin position="266"/>
        <end position="331"/>
    </location>
</feature>
<dbReference type="CDD" id="cd06170">
    <property type="entry name" value="LuxR_C_like"/>
    <property type="match status" value="1"/>
</dbReference>
<dbReference type="PANTHER" id="PTHR34293">
    <property type="entry name" value="HTH-TYPE TRANSCRIPTIONAL REGULATOR TRMBL2"/>
    <property type="match status" value="1"/>
</dbReference>
<dbReference type="InterPro" id="IPR000792">
    <property type="entry name" value="Tscrpt_reg_LuxR_C"/>
</dbReference>
<protein>
    <submittedName>
        <fullName evidence="2">Regulatory protein, luxR family</fullName>
    </submittedName>
</protein>
<evidence type="ECO:0000313" key="3">
    <source>
        <dbReference type="Proteomes" id="UP001152519"/>
    </source>
</evidence>
<dbReference type="InterPro" id="IPR051797">
    <property type="entry name" value="TrmB-like"/>
</dbReference>
<dbReference type="InterPro" id="IPR036388">
    <property type="entry name" value="WH-like_DNA-bd_sf"/>
</dbReference>
<evidence type="ECO:0000313" key="2">
    <source>
        <dbReference type="EMBL" id="CAG6396503.1"/>
    </source>
</evidence>
<dbReference type="Pfam" id="PF00196">
    <property type="entry name" value="GerE"/>
    <property type="match status" value="1"/>
</dbReference>
<dbReference type="PRINTS" id="PR00038">
    <property type="entry name" value="HTHLUXR"/>
</dbReference>
<keyword evidence="3" id="KW-1185">Reference proteome</keyword>
<reference evidence="2" key="1">
    <citation type="submission" date="2021-05" db="EMBL/GenBank/DDBJ databases">
        <authorList>
            <person name="Arsene-Ploetze F."/>
        </authorList>
    </citation>
    <scope>NUCLEOTIDE SEQUENCE</scope>
    <source>
        <strain evidence="2">DSM 42138</strain>
    </source>
</reference>
<dbReference type="GO" id="GO:0003677">
    <property type="term" value="F:DNA binding"/>
    <property type="evidence" value="ECO:0007669"/>
    <property type="project" value="InterPro"/>
</dbReference>
<dbReference type="Gene3D" id="1.10.10.10">
    <property type="entry name" value="Winged helix-like DNA-binding domain superfamily/Winged helix DNA-binding domain"/>
    <property type="match status" value="1"/>
</dbReference>
<dbReference type="PROSITE" id="PS50043">
    <property type="entry name" value="HTH_LUXR_2"/>
    <property type="match status" value="1"/>
</dbReference>
<dbReference type="EMBL" id="CAJSLV010000073">
    <property type="protein sequence ID" value="CAG6396503.1"/>
    <property type="molecule type" value="Genomic_DNA"/>
</dbReference>
<name>A0A9W4GTP6_9ACTN</name>
<comment type="caution">
    <text evidence="2">The sequence shown here is derived from an EMBL/GenBank/DDBJ whole genome shotgun (WGS) entry which is preliminary data.</text>
</comment>
<dbReference type="InterPro" id="IPR016032">
    <property type="entry name" value="Sig_transdc_resp-reg_C-effctor"/>
</dbReference>
<proteinExistence type="predicted"/>
<sequence>MVVADAGGRDEDAALALYRELRRDGGRSAEQLRAAAGLDEARAAAGWHWLERLGLVRARDGGPAKPVEPHAAILGAMEAYQSAAAEHERSTREMQRVLESLMTVYEPVVTQDDAVGVAVRFLGGDAHKKQMMIDLNESMRVSCDSLHPGPMPPMEILHSSLDRDRAMLARGVRVRSIYPRSCLHTPKYLRYLQDMAAMGAEVRLIDHAPYDLLLFDRHTALLAADPDDPGQSLAVVVGTVLVKSYIALFEDFWLRAVKLDAPQPAAVGAHPEVTAQERAVIRLMAEGLSDDQIARKLSVHRRTVQRAIAKLMERLDADSRFEAGLKLAADAEFAALLTSP</sequence>
<gene>
    <name evidence="2" type="ORF">SCOCK_420004</name>
</gene>
<dbReference type="RefSeq" id="WP_251495223.1">
    <property type="nucleotide sequence ID" value="NZ_CAJSLV010000073.1"/>
</dbReference>
<dbReference type="PANTHER" id="PTHR34293:SF1">
    <property type="entry name" value="HTH-TYPE TRANSCRIPTIONAL REGULATOR TRMBL2"/>
    <property type="match status" value="1"/>
</dbReference>
<dbReference type="SUPFAM" id="SSF46894">
    <property type="entry name" value="C-terminal effector domain of the bipartite response regulators"/>
    <property type="match status" value="1"/>
</dbReference>
<evidence type="ECO:0000259" key="1">
    <source>
        <dbReference type="PROSITE" id="PS50043"/>
    </source>
</evidence>
<dbReference type="AlphaFoldDB" id="A0A9W4GTP6"/>